<protein>
    <submittedName>
        <fullName evidence="1">Uncharacterized protein</fullName>
    </submittedName>
</protein>
<dbReference type="EMBL" id="VEWL01000010">
    <property type="protein sequence ID" value="TNV13247.1"/>
    <property type="molecule type" value="Genomic_DNA"/>
</dbReference>
<gene>
    <name evidence="1" type="ORF">FIC94_16055</name>
</gene>
<evidence type="ECO:0000313" key="1">
    <source>
        <dbReference type="EMBL" id="TNV13247.1"/>
    </source>
</evidence>
<reference evidence="1 2" key="1">
    <citation type="submission" date="2019-06" db="EMBL/GenBank/DDBJ databases">
        <title>Ochrobactrum cricket sp.nov., isolated from the insect Teleogryllus occipitalis living in deserted cropland.</title>
        <authorList>
            <person name="Hu M."/>
        </authorList>
    </citation>
    <scope>NUCLEOTIDE SEQUENCE [LARGE SCALE GENOMIC DNA]</scope>
    <source>
        <strain evidence="1 2">LCB8</strain>
    </source>
</reference>
<keyword evidence="2" id="KW-1185">Reference proteome</keyword>
<accession>A0ABY2Y1Q5</accession>
<comment type="caution">
    <text evidence="1">The sequence shown here is derived from an EMBL/GenBank/DDBJ whole genome shotgun (WGS) entry which is preliminary data.</text>
</comment>
<organism evidence="1 2">
    <name type="scientific">Ochrobactrum teleogrylli</name>
    <dbReference type="NCBI Taxonomy" id="2479765"/>
    <lineage>
        <taxon>Bacteria</taxon>
        <taxon>Pseudomonadati</taxon>
        <taxon>Pseudomonadota</taxon>
        <taxon>Alphaproteobacteria</taxon>
        <taxon>Hyphomicrobiales</taxon>
        <taxon>Brucellaceae</taxon>
        <taxon>Brucella/Ochrobactrum group</taxon>
        <taxon>Ochrobactrum</taxon>
    </lineage>
</organism>
<name>A0ABY2Y1Q5_9HYPH</name>
<sequence>MDLYHNMIQRKLWAQSHPYRLIALSRTAFHFQHRFTRFLLKSGVIGNPDFAVLKANRETVCISLGGDLSN</sequence>
<evidence type="ECO:0000313" key="2">
    <source>
        <dbReference type="Proteomes" id="UP000312784"/>
    </source>
</evidence>
<proteinExistence type="predicted"/>
<dbReference type="Proteomes" id="UP000312784">
    <property type="component" value="Unassembled WGS sequence"/>
</dbReference>